<keyword evidence="2" id="KW-0833">Ubl conjugation pathway</keyword>
<dbReference type="InterPro" id="IPR050185">
    <property type="entry name" value="Ub_carboxyl-term_hydrolase"/>
</dbReference>
<comment type="similarity">
    <text evidence="2">Belongs to the peptidase C19 family.</text>
</comment>
<dbReference type="GO" id="GO:0016579">
    <property type="term" value="P:protein deubiquitination"/>
    <property type="evidence" value="ECO:0007669"/>
    <property type="project" value="InterPro"/>
</dbReference>
<organism evidence="5 6">
    <name type="scientific">Fasciola gigantica</name>
    <name type="common">Giant liver fluke</name>
    <dbReference type="NCBI Taxonomy" id="46835"/>
    <lineage>
        <taxon>Eukaryota</taxon>
        <taxon>Metazoa</taxon>
        <taxon>Spiralia</taxon>
        <taxon>Lophotrochozoa</taxon>
        <taxon>Platyhelminthes</taxon>
        <taxon>Trematoda</taxon>
        <taxon>Digenea</taxon>
        <taxon>Plagiorchiida</taxon>
        <taxon>Echinostomata</taxon>
        <taxon>Echinostomatoidea</taxon>
        <taxon>Fasciolidae</taxon>
        <taxon>Fasciola</taxon>
    </lineage>
</organism>
<comment type="catalytic activity">
    <reaction evidence="1 2">
        <text>Thiol-dependent hydrolysis of ester, thioester, amide, peptide and isopeptide bonds formed by the C-terminal Gly of ubiquitin (a 76-residue protein attached to proteins as an intracellular targeting signal).</text>
        <dbReference type="EC" id="3.4.19.12"/>
    </reaction>
</comment>
<dbReference type="Pfam" id="PF00443">
    <property type="entry name" value="UCH"/>
    <property type="match status" value="1"/>
</dbReference>
<keyword evidence="6" id="KW-1185">Reference proteome</keyword>
<proteinExistence type="inferred from homology"/>
<dbReference type="GO" id="GO:0006508">
    <property type="term" value="P:proteolysis"/>
    <property type="evidence" value="ECO:0007669"/>
    <property type="project" value="UniProtKB-KW"/>
</dbReference>
<dbReference type="InterPro" id="IPR018200">
    <property type="entry name" value="USP_CS"/>
</dbReference>
<accession>A0A504YU52</accession>
<feature type="compositionally biased region" description="Polar residues" evidence="3">
    <location>
        <begin position="230"/>
        <end position="245"/>
    </location>
</feature>
<evidence type="ECO:0000256" key="3">
    <source>
        <dbReference type="SAM" id="MobiDB-lite"/>
    </source>
</evidence>
<feature type="compositionally biased region" description="Polar residues" evidence="3">
    <location>
        <begin position="149"/>
        <end position="165"/>
    </location>
</feature>
<evidence type="ECO:0000256" key="1">
    <source>
        <dbReference type="ARBA" id="ARBA00000707"/>
    </source>
</evidence>
<dbReference type="PANTHER" id="PTHR21646:SF23">
    <property type="entry name" value="UBIQUITIN CARBOXYL-TERMINAL HYDROLASE USP2"/>
    <property type="match status" value="1"/>
</dbReference>
<dbReference type="EC" id="3.4.19.12" evidence="2"/>
<feature type="domain" description="USP" evidence="4">
    <location>
        <begin position="306"/>
        <end position="641"/>
    </location>
</feature>
<keyword evidence="2" id="KW-0378">Hydrolase</keyword>
<dbReference type="CDD" id="cd02674">
    <property type="entry name" value="Peptidase_C19R"/>
    <property type="match status" value="1"/>
</dbReference>
<evidence type="ECO:0000259" key="4">
    <source>
        <dbReference type="PROSITE" id="PS50235"/>
    </source>
</evidence>
<feature type="region of interest" description="Disordered" evidence="3">
    <location>
        <begin position="223"/>
        <end position="290"/>
    </location>
</feature>
<dbReference type="PANTHER" id="PTHR21646">
    <property type="entry name" value="UBIQUITIN CARBOXYL-TERMINAL HYDROLASE"/>
    <property type="match status" value="1"/>
</dbReference>
<dbReference type="STRING" id="46835.A0A504YU52"/>
<reference evidence="5 6" key="1">
    <citation type="submission" date="2019-04" db="EMBL/GenBank/DDBJ databases">
        <title>Annotation for the trematode Fasciola gigantica.</title>
        <authorList>
            <person name="Choi Y.-J."/>
        </authorList>
    </citation>
    <scope>NUCLEOTIDE SEQUENCE [LARGE SCALE GENOMIC DNA]</scope>
    <source>
        <strain evidence="5">Uganda_cow_1</strain>
    </source>
</reference>
<dbReference type="OrthoDB" id="265306at2759"/>
<dbReference type="InterPro" id="IPR001394">
    <property type="entry name" value="Peptidase_C19_UCH"/>
</dbReference>
<feature type="region of interest" description="Disordered" evidence="3">
    <location>
        <begin position="131"/>
        <end position="165"/>
    </location>
</feature>
<dbReference type="Gene3D" id="3.90.70.10">
    <property type="entry name" value="Cysteine proteinases"/>
    <property type="match status" value="1"/>
</dbReference>
<evidence type="ECO:0000313" key="6">
    <source>
        <dbReference type="Proteomes" id="UP000316759"/>
    </source>
</evidence>
<dbReference type="EMBL" id="SUNJ01005266">
    <property type="protein sequence ID" value="TPP63766.1"/>
    <property type="molecule type" value="Genomic_DNA"/>
</dbReference>
<dbReference type="InterPro" id="IPR028889">
    <property type="entry name" value="USP"/>
</dbReference>
<dbReference type="PROSITE" id="PS50235">
    <property type="entry name" value="USP_3"/>
    <property type="match status" value="1"/>
</dbReference>
<comment type="caution">
    <text evidence="5">The sequence shown here is derived from an EMBL/GenBank/DDBJ whole genome shotgun (WGS) entry which is preliminary data.</text>
</comment>
<sequence length="641" mass="71769">MSTSISAYSQSTGDNKCLGGAVTKTNSFFDRRNNSLRPNGILTDVARRYPLKNVLEAYTSPTLPRLRRYPVEPHRIYPYFPSRMSNVSDITQRQNKSSAGINTSYRDAYRPWFNTGDSSIKGVNGTICGIKRPNRESSSSISSHQLSSNKPVTSRHLTGSSSTYDRLNHAPVSELADLNLNEDSSVSIHSGSADASPPLSRSVTNHLHLTSTSHATLFSAPATLKDLSPPSFSKQRPYSPDTTDVVNGAGTTSNSSNNSSAPRWSSTTSVTTTTATTTTTHNNPSNYTSRTNLVGDLRVCRDGGTAGLNNLGNTCFMNSIIQCLSNTAPLLEYCLDERYREEINKSSSMRGTLFASYASLMKDLWSSDSRDSSISPHQFKTQIQRFAPRFVGYSQQDAQEFLRYVLEGLHIEVNRVTKRPHPVIPDYTAEDRLSDREKAETYWKRYLAMDNSEIVDLFVGQLMSTLECTECGFKSTTFDPFWDLSLPIPKKSNVNIVDCLHLFTSKEDLDGNERPICGRCKVRRRCTKSFSIQKFPRILVLHLKRFSGERFRSKMSLLVDYPITDLNMTEFASPSCQQRSARYNLYAVSNHSGSVYAGHYTATCKHPYTHSWYDFNDSRVRVTSAQSAVSPEGYVLFYEIT</sequence>
<dbReference type="PROSITE" id="PS00972">
    <property type="entry name" value="USP_1"/>
    <property type="match status" value="1"/>
</dbReference>
<feature type="compositionally biased region" description="Low complexity" evidence="3">
    <location>
        <begin position="137"/>
        <end position="148"/>
    </location>
</feature>
<protein>
    <recommendedName>
        <fullName evidence="2">Ubiquitin carboxyl-terminal hydrolase</fullName>
        <ecNumber evidence="2">3.4.19.12</ecNumber>
    </recommendedName>
</protein>
<dbReference type="Proteomes" id="UP000316759">
    <property type="component" value="Unassembled WGS sequence"/>
</dbReference>
<feature type="compositionally biased region" description="Low complexity" evidence="3">
    <location>
        <begin position="247"/>
        <end position="289"/>
    </location>
</feature>
<dbReference type="SUPFAM" id="SSF54001">
    <property type="entry name" value="Cysteine proteinases"/>
    <property type="match status" value="1"/>
</dbReference>
<dbReference type="PROSITE" id="PS00973">
    <property type="entry name" value="USP_2"/>
    <property type="match status" value="1"/>
</dbReference>
<evidence type="ECO:0000256" key="2">
    <source>
        <dbReference type="RuleBase" id="RU366025"/>
    </source>
</evidence>
<dbReference type="GO" id="GO:0004843">
    <property type="term" value="F:cysteine-type deubiquitinase activity"/>
    <property type="evidence" value="ECO:0007669"/>
    <property type="project" value="UniProtKB-UniRule"/>
</dbReference>
<dbReference type="AlphaFoldDB" id="A0A504YU52"/>
<dbReference type="InterPro" id="IPR038765">
    <property type="entry name" value="Papain-like_cys_pep_sf"/>
</dbReference>
<keyword evidence="2" id="KW-0788">Thiol protease</keyword>
<evidence type="ECO:0000313" key="5">
    <source>
        <dbReference type="EMBL" id="TPP63766.1"/>
    </source>
</evidence>
<keyword evidence="2 5" id="KW-0645">Protease</keyword>
<gene>
    <name evidence="5" type="ORF">FGIG_07340</name>
</gene>
<name>A0A504YU52_FASGI</name>
<dbReference type="FunFam" id="3.90.70.10:FF:000083">
    <property type="entry name" value="Uncharacterized protein, isoform B"/>
    <property type="match status" value="1"/>
</dbReference>